<feature type="compositionally biased region" description="Low complexity" evidence="1">
    <location>
        <begin position="146"/>
        <end position="155"/>
    </location>
</feature>
<sequence length="197" mass="22896">MCFKHYICVTILTLSTINVDSTFSPSRYKRNAIGLSRYSDSVNGKNIEITPNDDWNYDDPRNYYKRPYDNGQDYGEPNERLPIDEILNILNLGAQGRKNTPQLPHQYEKPNHQPRRQYNHRHIHHHIHYTLSDLLKLKQYFEGGNPNNANPNLWNFSDTETKDKTPENGPTGDEVIFGEEACPTGYSRVSKKCVRNN</sequence>
<evidence type="ECO:0000313" key="3">
    <source>
        <dbReference type="Proteomes" id="UP000691718"/>
    </source>
</evidence>
<dbReference type="Proteomes" id="UP000691718">
    <property type="component" value="Unassembled WGS sequence"/>
</dbReference>
<keyword evidence="3" id="KW-1185">Reference proteome</keyword>
<feature type="region of interest" description="Disordered" evidence="1">
    <location>
        <begin position="146"/>
        <end position="177"/>
    </location>
</feature>
<accession>A0A8S3XAJ7</accession>
<name>A0A8S3XAJ7_PARAO</name>
<dbReference type="AlphaFoldDB" id="A0A8S3XAJ7"/>
<proteinExistence type="predicted"/>
<protein>
    <submittedName>
        <fullName evidence="2">(apollo) hypothetical protein</fullName>
    </submittedName>
</protein>
<reference evidence="2" key="1">
    <citation type="submission" date="2021-04" db="EMBL/GenBank/DDBJ databases">
        <authorList>
            <person name="Tunstrom K."/>
        </authorList>
    </citation>
    <scope>NUCLEOTIDE SEQUENCE</scope>
</reference>
<organism evidence="2 3">
    <name type="scientific">Parnassius apollo</name>
    <name type="common">Apollo butterfly</name>
    <name type="synonym">Papilio apollo</name>
    <dbReference type="NCBI Taxonomy" id="110799"/>
    <lineage>
        <taxon>Eukaryota</taxon>
        <taxon>Metazoa</taxon>
        <taxon>Ecdysozoa</taxon>
        <taxon>Arthropoda</taxon>
        <taxon>Hexapoda</taxon>
        <taxon>Insecta</taxon>
        <taxon>Pterygota</taxon>
        <taxon>Neoptera</taxon>
        <taxon>Endopterygota</taxon>
        <taxon>Lepidoptera</taxon>
        <taxon>Glossata</taxon>
        <taxon>Ditrysia</taxon>
        <taxon>Papilionoidea</taxon>
        <taxon>Papilionidae</taxon>
        <taxon>Parnassiinae</taxon>
        <taxon>Parnassini</taxon>
        <taxon>Parnassius</taxon>
        <taxon>Parnassius</taxon>
    </lineage>
</organism>
<comment type="caution">
    <text evidence="2">The sequence shown here is derived from an EMBL/GenBank/DDBJ whole genome shotgun (WGS) entry which is preliminary data.</text>
</comment>
<evidence type="ECO:0000313" key="2">
    <source>
        <dbReference type="EMBL" id="CAG5013290.1"/>
    </source>
</evidence>
<evidence type="ECO:0000256" key="1">
    <source>
        <dbReference type="SAM" id="MobiDB-lite"/>
    </source>
</evidence>
<gene>
    <name evidence="2" type="ORF">PAPOLLO_LOCUS15906</name>
</gene>
<dbReference type="EMBL" id="CAJQZP010001045">
    <property type="protein sequence ID" value="CAG5013290.1"/>
    <property type="molecule type" value="Genomic_DNA"/>
</dbReference>